<dbReference type="RefSeq" id="WP_216123911.1">
    <property type="nucleotide sequence ID" value="NZ_CP086239.1"/>
</dbReference>
<dbReference type="InterPro" id="IPR005627">
    <property type="entry name" value="CutC-like"/>
</dbReference>
<name>A0AA47EI53_9CLOT</name>
<comment type="caution">
    <text evidence="1">Once thought to be involved in copper homeostasis, experiments in E.coli have shown this is not the case.</text>
</comment>
<dbReference type="AlphaFoldDB" id="A0AA47EI53"/>
<dbReference type="Proteomes" id="UP001164733">
    <property type="component" value="Chromosome"/>
</dbReference>
<dbReference type="PANTHER" id="PTHR12598:SF0">
    <property type="entry name" value="COPPER HOMEOSTASIS PROTEIN CUTC HOMOLOG"/>
    <property type="match status" value="1"/>
</dbReference>
<dbReference type="PANTHER" id="PTHR12598">
    <property type="entry name" value="COPPER HOMEOSTASIS PROTEIN CUTC"/>
    <property type="match status" value="1"/>
</dbReference>
<organism evidence="2 3">
    <name type="scientific">Clostridium estertheticum</name>
    <dbReference type="NCBI Taxonomy" id="238834"/>
    <lineage>
        <taxon>Bacteria</taxon>
        <taxon>Bacillati</taxon>
        <taxon>Bacillota</taxon>
        <taxon>Clostridia</taxon>
        <taxon>Eubacteriales</taxon>
        <taxon>Clostridiaceae</taxon>
        <taxon>Clostridium</taxon>
    </lineage>
</organism>
<dbReference type="Pfam" id="PF03932">
    <property type="entry name" value="CutC"/>
    <property type="match status" value="1"/>
</dbReference>
<gene>
    <name evidence="1" type="primary">cutC</name>
    <name evidence="2" type="ORF">LL038_24610</name>
</gene>
<comment type="similarity">
    <text evidence="1">Belongs to the CutC family.</text>
</comment>
<sequence>MIEIIAATIEDVKRIEESGADRIELISALSEGGLTPSYSLIKRAVQSVKIPVNVMIRPHGKSFVYTDEEIELMVEDIIIAKELKVNGVVFGVLNRKNEICAPSLEKLLKACDGIDVTFHRAIDELLDPVKGIEVLANYGQIKNVLTSGGKGNILKNIPVIKNMVEKSKHINVIVGGGLNARNIKDIIEKTKAPAYHFGTAVRNDKSVFGEINIDSLRIFVNTISKQK</sequence>
<evidence type="ECO:0000313" key="3">
    <source>
        <dbReference type="Proteomes" id="UP001164733"/>
    </source>
</evidence>
<dbReference type="HAMAP" id="MF_00795">
    <property type="entry name" value="CutC"/>
    <property type="match status" value="1"/>
</dbReference>
<evidence type="ECO:0000313" key="2">
    <source>
        <dbReference type="EMBL" id="WAG60657.1"/>
    </source>
</evidence>
<protein>
    <recommendedName>
        <fullName evidence="1">PF03932 family protein CutC</fullName>
    </recommendedName>
</protein>
<reference evidence="2" key="1">
    <citation type="submission" date="2021-11" db="EMBL/GenBank/DDBJ databases">
        <title>Clostridia strains as spoilage organisms.</title>
        <authorList>
            <person name="Wambui J."/>
            <person name="Stevens M.J.A."/>
            <person name="Stephan R."/>
        </authorList>
    </citation>
    <scope>NUCLEOTIDE SEQUENCE</scope>
    <source>
        <strain evidence="2">CF009</strain>
    </source>
</reference>
<proteinExistence type="inferred from homology"/>
<dbReference type="GO" id="GO:0005507">
    <property type="term" value="F:copper ion binding"/>
    <property type="evidence" value="ECO:0007669"/>
    <property type="project" value="TreeGrafter"/>
</dbReference>
<accession>A0AA47EI53</accession>
<dbReference type="GO" id="GO:0005737">
    <property type="term" value="C:cytoplasm"/>
    <property type="evidence" value="ECO:0007669"/>
    <property type="project" value="UniProtKB-SubCell"/>
</dbReference>
<dbReference type="EMBL" id="CP086239">
    <property type="protein sequence ID" value="WAG60657.1"/>
    <property type="molecule type" value="Genomic_DNA"/>
</dbReference>
<keyword evidence="1" id="KW-0963">Cytoplasm</keyword>
<comment type="subcellular location">
    <subcellularLocation>
        <location evidence="1">Cytoplasm</location>
    </subcellularLocation>
</comment>
<evidence type="ECO:0000256" key="1">
    <source>
        <dbReference type="HAMAP-Rule" id="MF_00795"/>
    </source>
</evidence>